<dbReference type="OrthoDB" id="3400930at2"/>
<dbReference type="Pfam" id="PF18407">
    <property type="entry name" value="GNAT_like"/>
    <property type="match status" value="1"/>
</dbReference>
<dbReference type="EMBL" id="PJMW01000002">
    <property type="protein sequence ID" value="PKV81957.1"/>
    <property type="molecule type" value="Genomic_DNA"/>
</dbReference>
<evidence type="ECO:0000313" key="2">
    <source>
        <dbReference type="EMBL" id="PKV81957.1"/>
    </source>
</evidence>
<evidence type="ECO:0000259" key="1">
    <source>
        <dbReference type="Pfam" id="PF18407"/>
    </source>
</evidence>
<dbReference type="Pfam" id="PF13242">
    <property type="entry name" value="Hydrolase_like"/>
    <property type="match status" value="1"/>
</dbReference>
<dbReference type="GO" id="GO:0005737">
    <property type="term" value="C:cytoplasm"/>
    <property type="evidence" value="ECO:0007669"/>
    <property type="project" value="TreeGrafter"/>
</dbReference>
<dbReference type="PANTHER" id="PTHR19288">
    <property type="entry name" value="4-NITROPHENYLPHOSPHATASE-RELATED"/>
    <property type="match status" value="1"/>
</dbReference>
<feature type="domain" description="GCN5-related N-acetyltransferase-like" evidence="1">
    <location>
        <begin position="284"/>
        <end position="327"/>
    </location>
</feature>
<reference evidence="2 3" key="1">
    <citation type="submission" date="2017-12" db="EMBL/GenBank/DDBJ databases">
        <title>Sequencing the genomes of 1000 Actinobacteria strains.</title>
        <authorList>
            <person name="Klenk H.-P."/>
        </authorList>
    </citation>
    <scope>NUCLEOTIDE SEQUENCE [LARGE SCALE GENOMIC DNA]</scope>
    <source>
        <strain evidence="2 3">DSM 44489</strain>
    </source>
</reference>
<accession>A0A2N3VK15</accession>
<protein>
    <submittedName>
        <fullName evidence="2">HAD superfamily hydrolase (TIGR01450 family)</fullName>
    </submittedName>
</protein>
<dbReference type="InterPro" id="IPR006357">
    <property type="entry name" value="HAD-SF_hydro_IIA"/>
</dbReference>
<evidence type="ECO:0000313" key="3">
    <source>
        <dbReference type="Proteomes" id="UP000233766"/>
    </source>
</evidence>
<dbReference type="SUPFAM" id="SSF56784">
    <property type="entry name" value="HAD-like"/>
    <property type="match status" value="1"/>
</dbReference>
<dbReference type="Proteomes" id="UP000233766">
    <property type="component" value="Unassembled WGS sequence"/>
</dbReference>
<dbReference type="Gene3D" id="3.40.50.1000">
    <property type="entry name" value="HAD superfamily/HAD-like"/>
    <property type="match status" value="2"/>
</dbReference>
<dbReference type="AlphaFoldDB" id="A0A2N3VK15"/>
<dbReference type="PANTHER" id="PTHR19288:SF95">
    <property type="entry name" value="D-GLYCEROL 3-PHOSPHATE PHOSPHATASE"/>
    <property type="match status" value="1"/>
</dbReference>
<keyword evidence="2" id="KW-0378">Hydrolase</keyword>
<dbReference type="RefSeq" id="WP_101467586.1">
    <property type="nucleotide sequence ID" value="NZ_PJMW01000002.1"/>
</dbReference>
<dbReference type="NCBIfam" id="TIGR01460">
    <property type="entry name" value="HAD-SF-IIA"/>
    <property type="match status" value="1"/>
</dbReference>
<keyword evidence="3" id="KW-1185">Reference proteome</keyword>
<dbReference type="InterPro" id="IPR036412">
    <property type="entry name" value="HAD-like_sf"/>
</dbReference>
<dbReference type="Pfam" id="PF13344">
    <property type="entry name" value="Hydrolase_6"/>
    <property type="match status" value="1"/>
</dbReference>
<gene>
    <name evidence="2" type="ORF">ATK86_6437</name>
</gene>
<sequence>MPQEQQPTCTRLPLAQRFASALVDLDGVVYHGTTPVDGAVDALTAARSAGLRTLFLTNNASRTPHEVAALVTELGLPAAERDVVTSAHAAAALAARWIPGARALMVGGVAMKTALWEHGLTPVHKADDDPDLVVQGFAPEVDWRQLAEAAYAVGRGVPWIVTNSDIAVPREGGIAPGNGALAEAVRLATGATPDFAGKPYAPIYQEALSRTSGPHLVIGDSLDTDIAGGNRMGLPSLLVLTGITKLRDLLIAPPPHRPTYLGFDLQELFHTRESVTHDRSRWICAGWTVSASSHDLTLQPPSSTMPTRTQLLDAARTLCHAAWARPDLETSKALATWQDWSRLH</sequence>
<dbReference type="InterPro" id="IPR041065">
    <property type="entry name" value="GNAT-like"/>
</dbReference>
<organism evidence="2 3">
    <name type="scientific">Nocardia fluminea</name>
    <dbReference type="NCBI Taxonomy" id="134984"/>
    <lineage>
        <taxon>Bacteria</taxon>
        <taxon>Bacillati</taxon>
        <taxon>Actinomycetota</taxon>
        <taxon>Actinomycetes</taxon>
        <taxon>Mycobacteriales</taxon>
        <taxon>Nocardiaceae</taxon>
        <taxon>Nocardia</taxon>
    </lineage>
</organism>
<dbReference type="GO" id="GO:0016791">
    <property type="term" value="F:phosphatase activity"/>
    <property type="evidence" value="ECO:0007669"/>
    <property type="project" value="TreeGrafter"/>
</dbReference>
<dbReference type="InterPro" id="IPR023214">
    <property type="entry name" value="HAD_sf"/>
</dbReference>
<name>A0A2N3VK15_9NOCA</name>
<proteinExistence type="predicted"/>
<comment type="caution">
    <text evidence="2">The sequence shown here is derived from an EMBL/GenBank/DDBJ whole genome shotgun (WGS) entry which is preliminary data.</text>
</comment>